<reference evidence="2 3" key="1">
    <citation type="submission" date="2018-11" db="EMBL/GenBank/DDBJ databases">
        <title>Sequencing the genomes of 1000 actinobacteria strains.</title>
        <authorList>
            <person name="Klenk H.-P."/>
        </authorList>
    </citation>
    <scope>NUCLEOTIDE SEQUENCE [LARGE SCALE GENOMIC DNA]</scope>
    <source>
        <strain evidence="2 3">DSM 44231</strain>
    </source>
</reference>
<keyword evidence="1" id="KW-0812">Transmembrane</keyword>
<proteinExistence type="predicted"/>
<dbReference type="EMBL" id="RJKM01000001">
    <property type="protein sequence ID" value="ROP41852.1"/>
    <property type="molecule type" value="Genomic_DNA"/>
</dbReference>
<gene>
    <name evidence="2" type="ORF">EDD40_7315</name>
</gene>
<dbReference type="Proteomes" id="UP000268727">
    <property type="component" value="Unassembled WGS sequence"/>
</dbReference>
<protein>
    <submittedName>
        <fullName evidence="2">Uncharacterized protein</fullName>
    </submittedName>
</protein>
<evidence type="ECO:0000313" key="2">
    <source>
        <dbReference type="EMBL" id="ROP41852.1"/>
    </source>
</evidence>
<name>A0A3N1HHQ7_9PSEU</name>
<feature type="transmembrane region" description="Helical" evidence="1">
    <location>
        <begin position="655"/>
        <end position="672"/>
    </location>
</feature>
<comment type="caution">
    <text evidence="2">The sequence shown here is derived from an EMBL/GenBank/DDBJ whole genome shotgun (WGS) entry which is preliminary data.</text>
</comment>
<dbReference type="AlphaFoldDB" id="A0A3N1HHQ7"/>
<keyword evidence="1" id="KW-0472">Membrane</keyword>
<feature type="transmembrane region" description="Helical" evidence="1">
    <location>
        <begin position="80"/>
        <end position="99"/>
    </location>
</feature>
<keyword evidence="1" id="KW-1133">Transmembrane helix</keyword>
<keyword evidence="3" id="KW-1185">Reference proteome</keyword>
<feature type="transmembrane region" description="Helical" evidence="1">
    <location>
        <begin position="46"/>
        <end position="65"/>
    </location>
</feature>
<feature type="transmembrane region" description="Helical" evidence="1">
    <location>
        <begin position="707"/>
        <end position="732"/>
    </location>
</feature>
<sequence length="1002" mass="110123">MFITETNVAIIVSVLGAIASIAAVVSVSLDALNAAREREVRLRRTAGWFIAALALTVVVGCVWRLTENGIPIQQWLTQRLSWYAAGAVIVGIIAAITAVRTPIVGYKLLRNVARETREQVRIDLSSRVVRPTRGYWRIMRWSATPLTVVFGERGSGKSFNIGFIVSKICRNVVRHRRPRQVAIWINANAVNMIDTVEEITSDLIAAHVEMAAAQGNAAVADYLATRMHTGRGRVRWLVVIDSIDDLPLGGQISDREAAVRKYLHRARDFARTRERVQIVAIMRSVPNLEADVPVYQAEPLTDNQFRELLGSVDHPELATRIRFDPYFGTFRESPLLVQTLSALPPQVKPVDTGYDLMRWIVQSRLSLLCENNELRTSVERAAGQLAWQMAEAGNEHSVMPADLKDEVSVLQRAGLVRAIGDRCRFNHPWIRDYFGARLLIAGDCPLNLRWALQNELREEFVVSALQSGATHLVEQAVEDAKTILKEEKDGADPALPSLLTLHEASKVGLGGARWPDRAGAVMIMLVRGLCRAPGSLLGQPAISEPATQMVQSAMRASTGRVRNLALQLLPLAAPNTAADCARLILVDKEDSTLINPLLEQLAWLPNVNMQLEPSVLARTLLSNNGYYMLNIPQSVSPAAREPYSLPWRMRNVLRVGRIFAIALLLLVLYLSIDGILQSEVAYSLIFGLPAIAFLADSRVRAESGIGFVAYACGAVFAAAAALGFLAGTILIFPAVVSLFSGAFAAALKFILVAYFTTWPAAMLAMTLLDKPAAVVDWVLPQAPLVRQHFLPWLVAHVRSAWARPEVRSVATDLPTLVLVLLGIAFFIATGGRSTESVSVVDIIVGTGGPLFLFTAGLRVWRRLRPDRSQLTAALRGVIPKDIDDHWLLEMLEQAVKRNRIDVGGLLRSLSSAESVTLAKIAQVLDDLDKALEFARKVLPQDVGTSLHIPPAVFALAGPFTLPEFHDWLETFESRHPGILDWLTKSHRGLVAELADRAHHPGQ</sequence>
<evidence type="ECO:0000313" key="3">
    <source>
        <dbReference type="Proteomes" id="UP000268727"/>
    </source>
</evidence>
<organism evidence="2 3">
    <name type="scientific">Saccharothrix texasensis</name>
    <dbReference type="NCBI Taxonomy" id="103734"/>
    <lineage>
        <taxon>Bacteria</taxon>
        <taxon>Bacillati</taxon>
        <taxon>Actinomycetota</taxon>
        <taxon>Actinomycetes</taxon>
        <taxon>Pseudonocardiales</taxon>
        <taxon>Pseudonocardiaceae</taxon>
        <taxon>Saccharothrix</taxon>
    </lineage>
</organism>
<feature type="transmembrane region" description="Helical" evidence="1">
    <location>
        <begin position="837"/>
        <end position="860"/>
    </location>
</feature>
<feature type="transmembrane region" description="Helical" evidence="1">
    <location>
        <begin position="678"/>
        <end position="695"/>
    </location>
</feature>
<accession>A0A3N1HHQ7</accession>
<feature type="transmembrane region" description="Helical" evidence="1">
    <location>
        <begin position="813"/>
        <end position="831"/>
    </location>
</feature>
<feature type="transmembrane region" description="Helical" evidence="1">
    <location>
        <begin position="6"/>
        <end position="25"/>
    </location>
</feature>
<evidence type="ECO:0000256" key="1">
    <source>
        <dbReference type="SAM" id="Phobius"/>
    </source>
</evidence>
<feature type="transmembrane region" description="Helical" evidence="1">
    <location>
        <begin position="738"/>
        <end position="761"/>
    </location>
</feature>